<dbReference type="EMBL" id="VSRR010056273">
    <property type="protein sequence ID" value="MPC81207.1"/>
    <property type="molecule type" value="Genomic_DNA"/>
</dbReference>
<organism evidence="2 3">
    <name type="scientific">Portunus trituberculatus</name>
    <name type="common">Swimming crab</name>
    <name type="synonym">Neptunus trituberculatus</name>
    <dbReference type="NCBI Taxonomy" id="210409"/>
    <lineage>
        <taxon>Eukaryota</taxon>
        <taxon>Metazoa</taxon>
        <taxon>Ecdysozoa</taxon>
        <taxon>Arthropoda</taxon>
        <taxon>Crustacea</taxon>
        <taxon>Multicrustacea</taxon>
        <taxon>Malacostraca</taxon>
        <taxon>Eumalacostraca</taxon>
        <taxon>Eucarida</taxon>
        <taxon>Decapoda</taxon>
        <taxon>Pleocyemata</taxon>
        <taxon>Brachyura</taxon>
        <taxon>Eubrachyura</taxon>
        <taxon>Portunoidea</taxon>
        <taxon>Portunidae</taxon>
        <taxon>Portuninae</taxon>
        <taxon>Portunus</taxon>
    </lineage>
</organism>
<dbReference type="Proteomes" id="UP000324222">
    <property type="component" value="Unassembled WGS sequence"/>
</dbReference>
<name>A0A5B7II23_PORTR</name>
<dbReference type="AlphaFoldDB" id="A0A5B7II23"/>
<evidence type="ECO:0000256" key="1">
    <source>
        <dbReference type="SAM" id="MobiDB-lite"/>
    </source>
</evidence>
<gene>
    <name evidence="2" type="ORF">E2C01_075814</name>
</gene>
<evidence type="ECO:0000313" key="3">
    <source>
        <dbReference type="Proteomes" id="UP000324222"/>
    </source>
</evidence>
<keyword evidence="3" id="KW-1185">Reference proteome</keyword>
<protein>
    <submittedName>
        <fullName evidence="2">Uncharacterized protein</fullName>
    </submittedName>
</protein>
<sequence>MHPHTHAHTEPSPLLYLLGRHSASA</sequence>
<reference evidence="2 3" key="1">
    <citation type="submission" date="2019-05" db="EMBL/GenBank/DDBJ databases">
        <title>Another draft genome of Portunus trituberculatus and its Hox gene families provides insights of decapod evolution.</title>
        <authorList>
            <person name="Jeong J.-H."/>
            <person name="Song I."/>
            <person name="Kim S."/>
            <person name="Choi T."/>
            <person name="Kim D."/>
            <person name="Ryu S."/>
            <person name="Kim W."/>
        </authorList>
    </citation>
    <scope>NUCLEOTIDE SEQUENCE [LARGE SCALE GENOMIC DNA]</scope>
    <source>
        <tissue evidence="2">Muscle</tissue>
    </source>
</reference>
<proteinExistence type="predicted"/>
<evidence type="ECO:0000313" key="2">
    <source>
        <dbReference type="EMBL" id="MPC81207.1"/>
    </source>
</evidence>
<feature type="region of interest" description="Disordered" evidence="1">
    <location>
        <begin position="1"/>
        <end position="25"/>
    </location>
</feature>
<comment type="caution">
    <text evidence="2">The sequence shown here is derived from an EMBL/GenBank/DDBJ whole genome shotgun (WGS) entry which is preliminary data.</text>
</comment>
<accession>A0A5B7II23</accession>